<sequence length="136" mass="15045">MKKKVIIAVLLCVLVGAVVAIFVFVKNDSEKSAGSSENKSSSEPITNAVEIKSLIDKCIEENGYKIGVSVGIQDSGNWNIDGPNHDIVIVRTFVDHSHRSEIENWGEYMSEIHEKVYECISENNIDSNYVLVGSEE</sequence>
<accession>A0A1I1SDQ9</accession>
<dbReference type="EMBL" id="FOKQ01000098">
    <property type="protein sequence ID" value="SFD44577.1"/>
    <property type="molecule type" value="Genomic_DNA"/>
</dbReference>
<protein>
    <submittedName>
        <fullName evidence="1">Uncharacterized protein</fullName>
    </submittedName>
</protein>
<dbReference type="RefSeq" id="WP_074963569.1">
    <property type="nucleotide sequence ID" value="NZ_FOKQ01000098.1"/>
</dbReference>
<gene>
    <name evidence="1" type="ORF">SAMN02910406_03891</name>
</gene>
<name>A0A1I1SDQ9_RUMAL</name>
<evidence type="ECO:0000313" key="1">
    <source>
        <dbReference type="EMBL" id="SFD44577.1"/>
    </source>
</evidence>
<dbReference type="OrthoDB" id="1829050at2"/>
<dbReference type="Proteomes" id="UP000182192">
    <property type="component" value="Unassembled WGS sequence"/>
</dbReference>
<proteinExistence type="predicted"/>
<evidence type="ECO:0000313" key="2">
    <source>
        <dbReference type="Proteomes" id="UP000182192"/>
    </source>
</evidence>
<dbReference type="AlphaFoldDB" id="A0A1I1SDQ9"/>
<organism evidence="1 2">
    <name type="scientific">Ruminococcus albus</name>
    <dbReference type="NCBI Taxonomy" id="1264"/>
    <lineage>
        <taxon>Bacteria</taxon>
        <taxon>Bacillati</taxon>
        <taxon>Bacillota</taxon>
        <taxon>Clostridia</taxon>
        <taxon>Eubacteriales</taxon>
        <taxon>Oscillospiraceae</taxon>
        <taxon>Ruminococcus</taxon>
    </lineage>
</organism>
<reference evidence="1 2" key="1">
    <citation type="submission" date="2016-10" db="EMBL/GenBank/DDBJ databases">
        <authorList>
            <person name="de Groot N.N."/>
        </authorList>
    </citation>
    <scope>NUCLEOTIDE SEQUENCE [LARGE SCALE GENOMIC DNA]</scope>
    <source>
        <strain evidence="1 2">AR67</strain>
    </source>
</reference>